<dbReference type="Proteomes" id="UP000283993">
    <property type="component" value="Unassembled WGS sequence"/>
</dbReference>
<evidence type="ECO:0000313" key="1">
    <source>
        <dbReference type="EMBL" id="ROO26323.1"/>
    </source>
</evidence>
<proteinExistence type="predicted"/>
<comment type="caution">
    <text evidence="1">The sequence shown here is derived from an EMBL/GenBank/DDBJ whole genome shotgun (WGS) entry which is preliminary data.</text>
</comment>
<keyword evidence="2" id="KW-1185">Reference proteome</keyword>
<name>A0A423PL70_9GAMM</name>
<gene>
    <name evidence="1" type="ORF">SAOR_11315</name>
</gene>
<protein>
    <submittedName>
        <fullName evidence="1">Uncharacterized protein</fullName>
    </submittedName>
</protein>
<accession>A0A423PL70</accession>
<organism evidence="1 2">
    <name type="scientific">Salinisphaera orenii MK-B5</name>
    <dbReference type="NCBI Taxonomy" id="856730"/>
    <lineage>
        <taxon>Bacteria</taxon>
        <taxon>Pseudomonadati</taxon>
        <taxon>Pseudomonadota</taxon>
        <taxon>Gammaproteobacteria</taxon>
        <taxon>Salinisphaerales</taxon>
        <taxon>Salinisphaeraceae</taxon>
        <taxon>Salinisphaera</taxon>
    </lineage>
</organism>
<evidence type="ECO:0000313" key="2">
    <source>
        <dbReference type="Proteomes" id="UP000283993"/>
    </source>
</evidence>
<dbReference type="AlphaFoldDB" id="A0A423PL70"/>
<sequence length="104" mass="11525">MFEGRMPIVVDDRGGHPFGLSNAMSGQPLTLFDSTRPIYRQLGTTALVMRHMPRMLLRIRSNNREIFPIAVFLRLAIDAHNGTVRQAACSAESFRCGAAPVLRG</sequence>
<dbReference type="EMBL" id="AYKH01000023">
    <property type="protein sequence ID" value="ROO26323.1"/>
    <property type="molecule type" value="Genomic_DNA"/>
</dbReference>
<reference evidence="1 2" key="1">
    <citation type="submission" date="2013-10" db="EMBL/GenBank/DDBJ databases">
        <title>Salinisphaera orenii MK-B5 Genome Sequencing.</title>
        <authorList>
            <person name="Lai Q."/>
            <person name="Li C."/>
            <person name="Shao Z."/>
        </authorList>
    </citation>
    <scope>NUCLEOTIDE SEQUENCE [LARGE SCALE GENOMIC DNA]</scope>
    <source>
        <strain evidence="1 2">MK-B5</strain>
    </source>
</reference>